<dbReference type="Proteomes" id="UP000070224">
    <property type="component" value="Unassembled WGS sequence"/>
</dbReference>
<reference evidence="2" key="1">
    <citation type="submission" date="2016-01" db="EMBL/GenBank/DDBJ databases">
        <authorList>
            <person name="Mitreva M."/>
            <person name="Pepin K.H."/>
            <person name="Mihindukulasuriya K.A."/>
            <person name="Fulton R."/>
            <person name="Fronick C."/>
            <person name="O'Laughlin M."/>
            <person name="Miner T."/>
            <person name="Herter B."/>
            <person name="Rosa B.A."/>
            <person name="Cordes M."/>
            <person name="Tomlinson C."/>
            <person name="Wollam A."/>
            <person name="Palsikar V.B."/>
            <person name="Mardis E.R."/>
            <person name="Wilson R.K."/>
        </authorList>
    </citation>
    <scope>NUCLEOTIDE SEQUENCE [LARGE SCALE GENOMIC DNA]</scope>
    <source>
        <strain evidence="2">KA00683</strain>
    </source>
</reference>
<protein>
    <submittedName>
        <fullName evidence="1">Uncharacterized protein</fullName>
    </submittedName>
</protein>
<proteinExistence type="predicted"/>
<dbReference type="RefSeq" id="WP_231724881.1">
    <property type="nucleotide sequence ID" value="NZ_KQ960414.1"/>
</dbReference>
<dbReference type="PATRIC" id="fig|322095.3.peg.334"/>
<organism evidence="1 2">
    <name type="scientific">Porphyromonas somerae</name>
    <dbReference type="NCBI Taxonomy" id="322095"/>
    <lineage>
        <taxon>Bacteria</taxon>
        <taxon>Pseudomonadati</taxon>
        <taxon>Bacteroidota</taxon>
        <taxon>Bacteroidia</taxon>
        <taxon>Bacteroidales</taxon>
        <taxon>Porphyromonadaceae</taxon>
        <taxon>Porphyromonas</taxon>
    </lineage>
</organism>
<evidence type="ECO:0000313" key="2">
    <source>
        <dbReference type="Proteomes" id="UP000070224"/>
    </source>
</evidence>
<evidence type="ECO:0000313" key="1">
    <source>
        <dbReference type="EMBL" id="KXB77909.1"/>
    </source>
</evidence>
<comment type="caution">
    <text evidence="1">The sequence shown here is derived from an EMBL/GenBank/DDBJ whole genome shotgun (WGS) entry which is preliminary data.</text>
</comment>
<dbReference type="AlphaFoldDB" id="A0A134BDC4"/>
<name>A0A134BDC4_9PORP</name>
<keyword evidence="2" id="KW-1185">Reference proteome</keyword>
<sequence>MIADWLQQLEEDGHTPLYDTSSELYCRILDQQRLYLYHLNKEQANIDEDIVNRFIRRIDLEQERLKHE</sequence>
<gene>
    <name evidence="1" type="ORF">HMPREF3185_00339</name>
</gene>
<accession>A0A134BDC4</accession>
<dbReference type="STRING" id="322095.HMPREF3185_00339"/>
<dbReference type="EMBL" id="LSDK01000022">
    <property type="protein sequence ID" value="KXB77909.1"/>
    <property type="molecule type" value="Genomic_DNA"/>
</dbReference>